<dbReference type="Proteomes" id="UP000092444">
    <property type="component" value="Unassembled WGS sequence"/>
</dbReference>
<feature type="region of interest" description="Disordered" evidence="1">
    <location>
        <begin position="417"/>
        <end position="468"/>
    </location>
</feature>
<evidence type="ECO:0000259" key="2">
    <source>
        <dbReference type="SMART" id="SM01300"/>
    </source>
</evidence>
<dbReference type="EMBL" id="CCAG010006689">
    <property type="status" value="NOT_ANNOTATED_CDS"/>
    <property type="molecule type" value="Genomic_DNA"/>
</dbReference>
<feature type="compositionally biased region" description="Low complexity" evidence="1">
    <location>
        <begin position="417"/>
        <end position="460"/>
    </location>
</feature>
<protein>
    <recommendedName>
        <fullName evidence="2">PEHE domain-containing protein</fullName>
    </recommendedName>
</protein>
<feature type="compositionally biased region" description="Polar residues" evidence="1">
    <location>
        <begin position="1532"/>
        <end position="1541"/>
    </location>
</feature>
<dbReference type="GO" id="GO:0044545">
    <property type="term" value="C:NSL complex"/>
    <property type="evidence" value="ECO:0007669"/>
    <property type="project" value="TreeGrafter"/>
</dbReference>
<feature type="compositionally biased region" description="Polar residues" evidence="1">
    <location>
        <begin position="1506"/>
        <end position="1525"/>
    </location>
</feature>
<dbReference type="InterPro" id="IPR026180">
    <property type="entry name" value="NSL1"/>
</dbReference>
<feature type="region of interest" description="Disordered" evidence="1">
    <location>
        <begin position="319"/>
        <end position="352"/>
    </location>
</feature>
<dbReference type="GO" id="GO:0035035">
    <property type="term" value="F:histone acetyltransferase binding"/>
    <property type="evidence" value="ECO:0007669"/>
    <property type="project" value="TreeGrafter"/>
</dbReference>
<keyword evidence="4" id="KW-1185">Reference proteome</keyword>
<feature type="compositionally biased region" description="Acidic residues" evidence="1">
    <location>
        <begin position="1402"/>
        <end position="1415"/>
    </location>
</feature>
<feature type="region of interest" description="Disordered" evidence="1">
    <location>
        <begin position="1745"/>
        <end position="1787"/>
    </location>
</feature>
<feature type="compositionally biased region" description="Basic and acidic residues" evidence="1">
    <location>
        <begin position="1382"/>
        <end position="1401"/>
    </location>
</feature>
<feature type="region of interest" description="Disordered" evidence="1">
    <location>
        <begin position="1145"/>
        <end position="1170"/>
    </location>
</feature>
<sequence>MAPALTEPLSPKEKLTSSAVTARATPTTRSSKKPEPLTNKTNNNFNVVKSTTNTREKRTRAGTLVQIPSSSKRLTRSRDAQQPCHSSRVISNNNNNNNKIKINKFPAVVKNNEQMGLSAALLNPNNNSNKNKGNKNNNNSNINDTISESKTSAEKSIDCQDNSTAQLLADLTNEAITAEICLRQQLKDVNLVKSATGTPISPVQTDDNDIVVLKATITNLAVIETNQQIAAHMEAAQSNETLEPKIQQDRPTSEIEEVEESQTSQSNNDDDNDVIKSESEDSSETQTILEETVKNFREDQMEQGYEALSNQLVAMVSATVSETEPKKPDTSKSEIIAVQELPPVNTDSTMTASEVEDNLEERLSQLDGTAIDSPPPNQEVDTSNSSDKNDGNAVASTPPHTPLKDEKILQEDVLQLQQQLQQTPPTPASPLSQNQQMQQQQNNYTPQSTTSSLNTLGSGNIPQGFMKDAEGGELEDQDIEEVFKVLKGIEGGGTSDLNMCDLNVLFNEVYTSLKINEADMGGSGGGTVGHAANVTTSTPSIQPLKPAELQEGQAEIEKRQQQMQRKVEFMLRRMRKLQARYICKHASEEIAGLFEWSARQAGKFIGGVNINETGGISLNALAPHESNKHQWKVIAARPPATLWKEELSNLVPATQICSFLRKLETAANTQQLCTVPSTSFANLALHHKKTKKALLEAQAALAAAASSSMSSTLAMADGKPEDVVVPTLDEEVADELTQVAGLLQTEMSEVQRAIDSDATESSSGGESADEMVTYHNQHQQTLPITKRAAWRYSRDRAAIASRWSWLLSQIADLEIKIRQHSELYQEIARTKGPVTCGLPENGLRTDPYPTQPEHDNKVELPGSCRTRGYEAKLFRKRKLIQTTNIHTISKKAARPSTIKCGCQWPLHPCALCTGRADPTAPRDPPDTMMMSDRIALLDPGYHPVLSFREDVNNALHFEAIARLPEWQHRVMRCQAKSIAKSVWKAEREAAAAAGYHLSRKHGKEAIPKRKYVKKKDRLNEEKAAVAALARTPMGPSKSSSSSAAASSFDTGNGTATLSTSSTSTTPLVANKVTSRFLKKSYCHQMSNTNRMKEPLTSPSLNNNNQHSSALINNGSNSYAPQPSDYLHQSYDAYKPNQALSSLISQPLNSSCSSSSNNSKNNKYRKHSTTTISQIPHQMQQHTYSTSQHNNHYNNYNSNNAIADTLLHSTPINDSWVDISTRSRTSSPTYGVGNYPKYERTLDRKNRSSYDIDNIVIPYSVAASTRVEILPYKEIPTPKWRVIENDNVSEQDQLDICNKLETEIEQSQLMIAMNGLSSCDQSKVSEMAMTDDDGDDNEQNKSKIDEICDAVKINNAIINEKSKENNVNEKAIIMQAESCSGNREDKNYFDVTKEPEPKKIKMDDDDDDVNHDDDNNDNDHNNTREKCVILSRAEKINTHQVRVVDINGENDQYDDDAFALEEDISDKAMILRHERALTEERRKFQTYLKFPWSTRSRANRRIDSRAESSGANTPDPSSPAPQNSSVGCGDQESIPSPLTSNSLFNTLDATSEAGDTSTSFLGINSEYNKRCERRRTTSTKRDREFERRSATPDFKEIAPPYEPMTFPLSDALYDDLLRAMTYDQPLENKQSDDYYLSTAPVLKYPRNNHVKRGSRSSTVSGGGDKNNSRGGKINTKITRPIPADDAAMANENGDFMASIYNENIDDDDYPRHHLAPNDDLGFAGRSFNNHNDNDYYDDEYGAYVGRKKRQGRGNDSDGESTDTDPFQDDDPNDPEWCGESGERIRKKP</sequence>
<dbReference type="PhylomeDB" id="A0A1B0FDJ6"/>
<name>A0A1B0FDJ6_GLOMM</name>
<feature type="region of interest" description="Disordered" evidence="1">
    <location>
        <begin position="1026"/>
        <end position="1063"/>
    </location>
</feature>
<dbReference type="PANTHER" id="PTHR22443:SF18">
    <property type="entry name" value="NON-SPECIFIC LETHAL 1, ISOFORM M"/>
    <property type="match status" value="1"/>
</dbReference>
<dbReference type="STRING" id="37546.A0A1B0FDJ6"/>
<feature type="compositionally biased region" description="Basic and acidic residues" evidence="1">
    <location>
        <begin position="242"/>
        <end position="253"/>
    </location>
</feature>
<feature type="compositionally biased region" description="Acidic residues" evidence="1">
    <location>
        <begin position="1755"/>
        <end position="1772"/>
    </location>
</feature>
<feature type="region of interest" description="Disordered" evidence="1">
    <location>
        <begin position="1"/>
        <end position="98"/>
    </location>
</feature>
<evidence type="ECO:0000313" key="4">
    <source>
        <dbReference type="Proteomes" id="UP000092444"/>
    </source>
</evidence>
<dbReference type="VEuPathDB" id="VectorBase:GMOY001675"/>
<feature type="domain" description="PEHE" evidence="2">
    <location>
        <begin position="1274"/>
        <end position="1588"/>
    </location>
</feature>
<accession>A0A1B0FDJ6</accession>
<evidence type="ECO:0000256" key="1">
    <source>
        <dbReference type="SAM" id="MobiDB-lite"/>
    </source>
</evidence>
<feature type="region of interest" description="Disordered" evidence="1">
    <location>
        <begin position="120"/>
        <end position="145"/>
    </location>
</feature>
<feature type="compositionally biased region" description="Basic and acidic residues" evidence="1">
    <location>
        <begin position="323"/>
        <end position="332"/>
    </location>
</feature>
<dbReference type="InterPro" id="IPR029332">
    <property type="entry name" value="PEHE_dom"/>
</dbReference>
<feature type="region of interest" description="Disordered" evidence="1">
    <location>
        <begin position="367"/>
        <end position="403"/>
    </location>
</feature>
<feature type="region of interest" description="Disordered" evidence="1">
    <location>
        <begin position="1498"/>
        <end position="1541"/>
    </location>
</feature>
<feature type="compositionally biased region" description="Polar residues" evidence="1">
    <location>
        <begin position="1096"/>
        <end position="1120"/>
    </location>
</feature>
<dbReference type="SMART" id="SM01300">
    <property type="entry name" value="PEHE"/>
    <property type="match status" value="1"/>
</dbReference>
<feature type="compositionally biased region" description="Low complexity" evidence="1">
    <location>
        <begin position="1145"/>
        <end position="1160"/>
    </location>
</feature>
<feature type="region of interest" description="Disordered" evidence="1">
    <location>
        <begin position="1646"/>
        <end position="1678"/>
    </location>
</feature>
<proteinExistence type="predicted"/>
<feature type="compositionally biased region" description="Low complexity" evidence="1">
    <location>
        <begin position="38"/>
        <end position="53"/>
    </location>
</feature>
<dbReference type="EnsemblMetazoa" id="GMOY001675-RA">
    <property type="protein sequence ID" value="GMOY001675-PA"/>
    <property type="gene ID" value="GMOY001675"/>
</dbReference>
<feature type="compositionally biased region" description="Low complexity" evidence="1">
    <location>
        <begin position="123"/>
        <end position="143"/>
    </location>
</feature>
<feature type="region of interest" description="Disordered" evidence="1">
    <location>
        <begin position="237"/>
        <end position="286"/>
    </location>
</feature>
<evidence type="ECO:0000313" key="3">
    <source>
        <dbReference type="EnsemblMetazoa" id="GMOY001675-PA"/>
    </source>
</evidence>
<organism evidence="3 4">
    <name type="scientific">Glossina morsitans morsitans</name>
    <name type="common">Savannah tsetse fly</name>
    <dbReference type="NCBI Taxonomy" id="37546"/>
    <lineage>
        <taxon>Eukaryota</taxon>
        <taxon>Metazoa</taxon>
        <taxon>Ecdysozoa</taxon>
        <taxon>Arthropoda</taxon>
        <taxon>Hexapoda</taxon>
        <taxon>Insecta</taxon>
        <taxon>Pterygota</taxon>
        <taxon>Neoptera</taxon>
        <taxon>Endopterygota</taxon>
        <taxon>Diptera</taxon>
        <taxon>Brachycera</taxon>
        <taxon>Muscomorpha</taxon>
        <taxon>Hippoboscoidea</taxon>
        <taxon>Glossinidae</taxon>
        <taxon>Glossina</taxon>
    </lineage>
</organism>
<dbReference type="PANTHER" id="PTHR22443">
    <property type="entry name" value="NON-SPECIFIC LETHAL 1, ISOFORM M"/>
    <property type="match status" value="1"/>
</dbReference>
<feature type="compositionally biased region" description="Polar residues" evidence="1">
    <location>
        <begin position="16"/>
        <end position="29"/>
    </location>
</feature>
<feature type="compositionally biased region" description="Low complexity" evidence="1">
    <location>
        <begin position="1036"/>
        <end position="1047"/>
    </location>
</feature>
<feature type="region of interest" description="Disordered" evidence="1">
    <location>
        <begin position="1382"/>
        <end position="1423"/>
    </location>
</feature>
<feature type="region of interest" description="Disordered" evidence="1">
    <location>
        <begin position="1089"/>
        <end position="1128"/>
    </location>
</feature>
<reference evidence="3" key="1">
    <citation type="submission" date="2020-05" db="UniProtKB">
        <authorList>
            <consortium name="EnsemblMetazoa"/>
        </authorList>
    </citation>
    <scope>IDENTIFICATION</scope>
    <source>
        <strain evidence="3">Yale</strain>
    </source>
</reference>
<feature type="compositionally biased region" description="Low complexity" evidence="1">
    <location>
        <begin position="1054"/>
        <end position="1063"/>
    </location>
</feature>